<evidence type="ECO:0000313" key="1">
    <source>
        <dbReference type="EMBL" id="QJQ01350.1"/>
    </source>
</evidence>
<evidence type="ECO:0000313" key="2">
    <source>
        <dbReference type="Proteomes" id="UP000501648"/>
    </source>
</evidence>
<reference evidence="1 2" key="1">
    <citation type="journal article" date="2012" name="J. Bacteriol.">
        <title>Genome sequence of the pathogenic Herbaspirillum seropedicae strain Os34, isolated from rice roots.</title>
        <authorList>
            <person name="Ye W."/>
            <person name="Ye S."/>
            <person name="Liu J."/>
            <person name="Chang S."/>
            <person name="Chen M."/>
            <person name="Zhu B."/>
            <person name="Guo L."/>
            <person name="An Q."/>
        </authorList>
    </citation>
    <scope>NUCLEOTIDE SEQUENCE [LARGE SCALE GENOMIC DNA]</scope>
    <source>
        <strain evidence="1 2">Os34</strain>
    </source>
</reference>
<sequence length="82" mass="9426">MRKFIKSKEVDENYVERTKSIKADGELAERLLSAGEAWDVSLDITADRISITYMPNEACLSGRELVRKKGRWWITETDDACD</sequence>
<proteinExistence type="predicted"/>
<dbReference type="EMBL" id="CP008956">
    <property type="protein sequence ID" value="QJQ01350.1"/>
    <property type="molecule type" value="Genomic_DNA"/>
</dbReference>
<name>A0A6M3ZTU6_9BURK</name>
<accession>A0A6M3ZTU6</accession>
<organism evidence="1 2">
    <name type="scientific">Herbaspirillum rubrisubalbicans Os34</name>
    <dbReference type="NCBI Taxonomy" id="1235827"/>
    <lineage>
        <taxon>Bacteria</taxon>
        <taxon>Pseudomonadati</taxon>
        <taxon>Pseudomonadota</taxon>
        <taxon>Betaproteobacteria</taxon>
        <taxon>Burkholderiales</taxon>
        <taxon>Oxalobacteraceae</taxon>
        <taxon>Herbaspirillum</taxon>
    </lineage>
</organism>
<dbReference type="Proteomes" id="UP000501648">
    <property type="component" value="Chromosome"/>
</dbReference>
<protein>
    <submittedName>
        <fullName evidence="1">Uncharacterized protein</fullName>
    </submittedName>
</protein>
<dbReference type="AlphaFoldDB" id="A0A6M3ZTU6"/>
<gene>
    <name evidence="1" type="ORF">C798_14220</name>
</gene>